<evidence type="ECO:0000313" key="1">
    <source>
        <dbReference type="EMBL" id="HIU10705.1"/>
    </source>
</evidence>
<evidence type="ECO:0000313" key="2">
    <source>
        <dbReference type="Proteomes" id="UP000824124"/>
    </source>
</evidence>
<dbReference type="Proteomes" id="UP000824124">
    <property type="component" value="Unassembled WGS sequence"/>
</dbReference>
<reference evidence="1" key="2">
    <citation type="journal article" date="2021" name="PeerJ">
        <title>Extensive microbial diversity within the chicken gut microbiome revealed by metagenomics and culture.</title>
        <authorList>
            <person name="Gilroy R."/>
            <person name="Ravi A."/>
            <person name="Getino M."/>
            <person name="Pursley I."/>
            <person name="Horton D.L."/>
            <person name="Alikhan N.F."/>
            <person name="Baker D."/>
            <person name="Gharbi K."/>
            <person name="Hall N."/>
            <person name="Watson M."/>
            <person name="Adriaenssens E.M."/>
            <person name="Foster-Nyarko E."/>
            <person name="Jarju S."/>
            <person name="Secka A."/>
            <person name="Antonio M."/>
            <person name="Oren A."/>
            <person name="Chaudhuri R.R."/>
            <person name="La Ragione R."/>
            <person name="Hildebrand F."/>
            <person name="Pallen M.J."/>
        </authorList>
    </citation>
    <scope>NUCLEOTIDE SEQUENCE</scope>
    <source>
        <strain evidence="1">2830</strain>
    </source>
</reference>
<dbReference type="AlphaFoldDB" id="A0A9D1HKG4"/>
<gene>
    <name evidence="1" type="ORF">IAB00_05645</name>
</gene>
<organism evidence="1 2">
    <name type="scientific">Candidatus Avidehalobacter gallistercoris</name>
    <dbReference type="NCBI Taxonomy" id="2840694"/>
    <lineage>
        <taxon>Bacteria</taxon>
        <taxon>Bacillati</taxon>
        <taxon>Bacillota</taxon>
        <taxon>Clostridia</taxon>
        <taxon>Eubacteriales</taxon>
        <taxon>Peptococcaceae</taxon>
        <taxon>Peptococcaceae incertae sedis</taxon>
        <taxon>Candidatus Avidehalobacter</taxon>
    </lineage>
</organism>
<proteinExistence type="predicted"/>
<dbReference type="EMBL" id="DVMH01000028">
    <property type="protein sequence ID" value="HIU10705.1"/>
    <property type="molecule type" value="Genomic_DNA"/>
</dbReference>
<protein>
    <submittedName>
        <fullName evidence="1">Uncharacterized protein</fullName>
    </submittedName>
</protein>
<accession>A0A9D1HKG4</accession>
<name>A0A9D1HKG4_9FIRM</name>
<comment type="caution">
    <text evidence="1">The sequence shown here is derived from an EMBL/GenBank/DDBJ whole genome shotgun (WGS) entry which is preliminary data.</text>
</comment>
<reference evidence="1" key="1">
    <citation type="submission" date="2020-10" db="EMBL/GenBank/DDBJ databases">
        <authorList>
            <person name="Gilroy R."/>
        </authorList>
    </citation>
    <scope>NUCLEOTIDE SEQUENCE</scope>
    <source>
        <strain evidence="1">2830</strain>
    </source>
</reference>
<sequence>MKNTHIISLVLLAALGVIVYLNLGNGSITLPAMNNQPAANEFNISGENSVVRQAIDNAPDDALLYIINDVTPTEMETINAYQTLKMAPCSNYTLVIPAYPASKVVIYNLKQNETTGEYQRGAEYWSSDSSDKGLILRLEMPRDSSYDVLPYELYIEHGEYFGSYQFIPPAQAPEAPLPKFEYIGQQGKLLSISGLD</sequence>